<dbReference type="PaxDb" id="4081-Solyc04g064600.1.1"/>
<keyword evidence="1" id="KW-0472">Membrane</keyword>
<evidence type="ECO:0000313" key="2">
    <source>
        <dbReference type="EnsemblPlants" id="Solyc04g064600.1.1"/>
    </source>
</evidence>
<accession>K4BT51</accession>
<dbReference type="EnsemblPlants" id="Solyc04g064600.1.1">
    <property type="protein sequence ID" value="Solyc04g064600.1.1"/>
    <property type="gene ID" value="Solyc04g064600.1"/>
</dbReference>
<proteinExistence type="predicted"/>
<sequence length="152" mass="17754">MQCMHGAMYIHICNVCHVLLIVLSLHFLHKNQLFLHLFITSSSSSNKSICLSIFMDYSPPLSSPDSTPPPSPPHYIEEPKTLNEQQLNEFREKAMHIIRTHTHEEATKIFLKVDKANKHGLVETLGFFYPSFDERKKFLLKSTWFFNKFFIL</sequence>
<dbReference type="eggNOG" id="ENOG502R84C">
    <property type="taxonomic scope" value="Eukaryota"/>
</dbReference>
<dbReference type="PANTHER" id="PTHR34808:SF5">
    <property type="entry name" value="SMP DOMAIN-CONTAINING PROTEIN"/>
    <property type="match status" value="1"/>
</dbReference>
<reference evidence="2" key="1">
    <citation type="journal article" date="2012" name="Nature">
        <title>The tomato genome sequence provides insights into fleshy fruit evolution.</title>
        <authorList>
            <consortium name="Tomato Genome Consortium"/>
        </authorList>
    </citation>
    <scope>NUCLEOTIDE SEQUENCE [LARGE SCALE GENOMIC DNA]</scope>
    <source>
        <strain evidence="2">cv. Heinz 1706</strain>
    </source>
</reference>
<dbReference type="InParanoid" id="K4BT51"/>
<keyword evidence="3" id="KW-1185">Reference proteome</keyword>
<dbReference type="HOGENOM" id="CLU_1725486_0_0_1"/>
<name>K4BT51_SOLLC</name>
<keyword evidence="1" id="KW-1133">Transmembrane helix</keyword>
<dbReference type="PANTHER" id="PTHR34808">
    <property type="entry name" value="EXPRESSED PROTEIN"/>
    <property type="match status" value="1"/>
</dbReference>
<organism evidence="2">
    <name type="scientific">Solanum lycopersicum</name>
    <name type="common">Tomato</name>
    <name type="synonym">Lycopersicon esculentum</name>
    <dbReference type="NCBI Taxonomy" id="4081"/>
    <lineage>
        <taxon>Eukaryota</taxon>
        <taxon>Viridiplantae</taxon>
        <taxon>Streptophyta</taxon>
        <taxon>Embryophyta</taxon>
        <taxon>Tracheophyta</taxon>
        <taxon>Spermatophyta</taxon>
        <taxon>Magnoliopsida</taxon>
        <taxon>eudicotyledons</taxon>
        <taxon>Gunneridae</taxon>
        <taxon>Pentapetalae</taxon>
        <taxon>asterids</taxon>
        <taxon>lamiids</taxon>
        <taxon>Solanales</taxon>
        <taxon>Solanaceae</taxon>
        <taxon>Solanoideae</taxon>
        <taxon>Solaneae</taxon>
        <taxon>Solanum</taxon>
        <taxon>Solanum subgen. Lycopersicon</taxon>
    </lineage>
</organism>
<protein>
    <submittedName>
        <fullName evidence="2">Uncharacterized protein</fullName>
    </submittedName>
</protein>
<dbReference type="Proteomes" id="UP000004994">
    <property type="component" value="Chromosome 4"/>
</dbReference>
<dbReference type="AlphaFoldDB" id="K4BT51"/>
<dbReference type="Gramene" id="Solyc04g064600.1.1">
    <property type="protein sequence ID" value="Solyc04g064600.1.1"/>
    <property type="gene ID" value="Solyc04g064600.1"/>
</dbReference>
<evidence type="ECO:0000256" key="1">
    <source>
        <dbReference type="SAM" id="Phobius"/>
    </source>
</evidence>
<reference evidence="2" key="2">
    <citation type="submission" date="2015-06" db="UniProtKB">
        <authorList>
            <consortium name="EnsemblPlants"/>
        </authorList>
    </citation>
    <scope>IDENTIFICATION</scope>
    <source>
        <strain evidence="2">cv. Heinz 1706</strain>
    </source>
</reference>
<evidence type="ECO:0000313" key="3">
    <source>
        <dbReference type="Proteomes" id="UP000004994"/>
    </source>
</evidence>
<feature type="transmembrane region" description="Helical" evidence="1">
    <location>
        <begin position="6"/>
        <end position="28"/>
    </location>
</feature>
<keyword evidence="1" id="KW-0812">Transmembrane</keyword>